<dbReference type="AlphaFoldDB" id="A0A067TQM2"/>
<protein>
    <submittedName>
        <fullName evidence="1">Uncharacterized protein</fullName>
    </submittedName>
</protein>
<organism evidence="1 2">
    <name type="scientific">Galerina marginata (strain CBS 339.88)</name>
    <dbReference type="NCBI Taxonomy" id="685588"/>
    <lineage>
        <taxon>Eukaryota</taxon>
        <taxon>Fungi</taxon>
        <taxon>Dikarya</taxon>
        <taxon>Basidiomycota</taxon>
        <taxon>Agaricomycotina</taxon>
        <taxon>Agaricomycetes</taxon>
        <taxon>Agaricomycetidae</taxon>
        <taxon>Agaricales</taxon>
        <taxon>Agaricineae</taxon>
        <taxon>Strophariaceae</taxon>
        <taxon>Galerina</taxon>
    </lineage>
</organism>
<sequence>MRPLLYMSLYLSQQRPHSYSGLTLGFHSRPHLTSRPPASRSVCLHHFFYYYRHYVRRTTRSHQGRTYHKNSLESEAYVDALIAVTIRATKSDAVRRLPTMCKLPVNLYEDDRSVSSSLTRTRTRMEWLECGVEVQAGSRR</sequence>
<keyword evidence="2" id="KW-1185">Reference proteome</keyword>
<dbReference type="HOGENOM" id="CLU_1835312_0_0_1"/>
<name>A0A067TQM2_GALM3</name>
<evidence type="ECO:0000313" key="1">
    <source>
        <dbReference type="EMBL" id="KDR84627.1"/>
    </source>
</evidence>
<proteinExistence type="predicted"/>
<dbReference type="EMBL" id="KL142368">
    <property type="protein sequence ID" value="KDR84627.1"/>
    <property type="molecule type" value="Genomic_DNA"/>
</dbReference>
<reference evidence="2" key="1">
    <citation type="journal article" date="2014" name="Proc. Natl. Acad. Sci. U.S.A.">
        <title>Extensive sampling of basidiomycete genomes demonstrates inadequacy of the white-rot/brown-rot paradigm for wood decay fungi.</title>
        <authorList>
            <person name="Riley R."/>
            <person name="Salamov A.A."/>
            <person name="Brown D.W."/>
            <person name="Nagy L.G."/>
            <person name="Floudas D."/>
            <person name="Held B.W."/>
            <person name="Levasseur A."/>
            <person name="Lombard V."/>
            <person name="Morin E."/>
            <person name="Otillar R."/>
            <person name="Lindquist E.A."/>
            <person name="Sun H."/>
            <person name="LaButti K.M."/>
            <person name="Schmutz J."/>
            <person name="Jabbour D."/>
            <person name="Luo H."/>
            <person name="Baker S.E."/>
            <person name="Pisabarro A.G."/>
            <person name="Walton J.D."/>
            <person name="Blanchette R.A."/>
            <person name="Henrissat B."/>
            <person name="Martin F."/>
            <person name="Cullen D."/>
            <person name="Hibbett D.S."/>
            <person name="Grigoriev I.V."/>
        </authorList>
    </citation>
    <scope>NUCLEOTIDE SEQUENCE [LARGE SCALE GENOMIC DNA]</scope>
    <source>
        <strain evidence="2">CBS 339.88</strain>
    </source>
</reference>
<gene>
    <name evidence="1" type="ORF">GALMADRAFT_719615</name>
</gene>
<dbReference type="Proteomes" id="UP000027222">
    <property type="component" value="Unassembled WGS sequence"/>
</dbReference>
<evidence type="ECO:0000313" key="2">
    <source>
        <dbReference type="Proteomes" id="UP000027222"/>
    </source>
</evidence>
<accession>A0A067TQM2</accession>